<accession>A0A9Y2L404</accession>
<dbReference type="AlphaFoldDB" id="A0A9Y2L404"/>
<name>A0A9Y2L404_9RHOB</name>
<proteinExistence type="predicted"/>
<protein>
    <submittedName>
        <fullName evidence="1">Uncharacterized protein</fullName>
    </submittedName>
</protein>
<gene>
    <name evidence="1" type="ORF">QPJ95_20490</name>
</gene>
<organism evidence="1 2">
    <name type="scientific">Parasedimentitalea psychrophila</name>
    <dbReference type="NCBI Taxonomy" id="2997337"/>
    <lineage>
        <taxon>Bacteria</taxon>
        <taxon>Pseudomonadati</taxon>
        <taxon>Pseudomonadota</taxon>
        <taxon>Alphaproteobacteria</taxon>
        <taxon>Rhodobacterales</taxon>
        <taxon>Paracoccaceae</taxon>
        <taxon>Parasedimentitalea</taxon>
    </lineage>
</organism>
<reference evidence="1 2" key="1">
    <citation type="submission" date="2023-06" db="EMBL/GenBank/DDBJ databases">
        <title>Parasedimentitalea psychrophila sp. nov., a psychrophilic bacterium isolated from deep-sea sediment.</title>
        <authorList>
            <person name="Li A."/>
        </authorList>
    </citation>
    <scope>NUCLEOTIDE SEQUENCE [LARGE SCALE GENOMIC DNA]</scope>
    <source>
        <strain evidence="1 2">QS115</strain>
    </source>
</reference>
<evidence type="ECO:0000313" key="2">
    <source>
        <dbReference type="Proteomes" id="UP001238334"/>
    </source>
</evidence>
<dbReference type="RefSeq" id="WP_270918219.1">
    <property type="nucleotide sequence ID" value="NZ_CP127247.1"/>
</dbReference>
<dbReference type="KEGG" id="ppso:QPJ95_20490"/>
<dbReference type="Proteomes" id="UP001238334">
    <property type="component" value="Chromosome"/>
</dbReference>
<keyword evidence="2" id="KW-1185">Reference proteome</keyword>
<dbReference type="EMBL" id="CP127247">
    <property type="protein sequence ID" value="WIY27698.1"/>
    <property type="molecule type" value="Genomic_DNA"/>
</dbReference>
<evidence type="ECO:0000313" key="1">
    <source>
        <dbReference type="EMBL" id="WIY27698.1"/>
    </source>
</evidence>
<sequence>MAMLKLSNIGCGLGQVFHQGDPSGFCHQCLDDTVAEVKSLWATNFCEQAVATDCQLVILRRSA</sequence>